<keyword evidence="8" id="KW-0325">Glycoprotein</keyword>
<sequence length="127" mass="14038">MVNRTTVVVAHRLSTVRNADMIAVIHQGKIVEKGSHTELLKDPEGAYSQLIRLQEEKKPEELSSVESFKQSSFRKSSLDRSLSKEGSSRGNSSCHSFNMFGFPAGIEGNDVAQDEEEDDTAEPKTNP</sequence>
<reference evidence="10" key="1">
    <citation type="journal article" date="2014" name="Genome Biol.">
        <title>Transcriptome and methylome profiling reveals relics of genome dominance in the mesopolyploid Brassica oleracea.</title>
        <authorList>
            <person name="Parkin I.A."/>
            <person name="Koh C."/>
            <person name="Tang H."/>
            <person name="Robinson S.J."/>
            <person name="Kagale S."/>
            <person name="Clarke W.E."/>
            <person name="Town C.D."/>
            <person name="Nixon J."/>
            <person name="Krishnakumar V."/>
            <person name="Bidwell S.L."/>
            <person name="Denoeud F."/>
            <person name="Belcram H."/>
            <person name="Links M.G."/>
            <person name="Just J."/>
            <person name="Clarke C."/>
            <person name="Bender T."/>
            <person name="Huebert T."/>
            <person name="Mason A.S."/>
            <person name="Pires J.C."/>
            <person name="Barker G."/>
            <person name="Moore J."/>
            <person name="Walley P.G."/>
            <person name="Manoli S."/>
            <person name="Batley J."/>
            <person name="Edwards D."/>
            <person name="Nelson M.N."/>
            <person name="Wang X."/>
            <person name="Paterson A.H."/>
            <person name="King G."/>
            <person name="Bancroft I."/>
            <person name="Chalhoub B."/>
            <person name="Sharpe A.G."/>
        </authorList>
    </citation>
    <scope>NUCLEOTIDE SEQUENCE [LARGE SCALE GENOMIC DNA]</scope>
    <source>
        <strain evidence="10">cv. TO1000</strain>
    </source>
</reference>
<dbReference type="EnsemblPlants" id="Bo01369s010.1">
    <property type="protein sequence ID" value="Bo01369s010.1"/>
    <property type="gene ID" value="Bo01369s010"/>
</dbReference>
<evidence type="ECO:0000256" key="2">
    <source>
        <dbReference type="ARBA" id="ARBA00007577"/>
    </source>
</evidence>
<evidence type="ECO:0000256" key="6">
    <source>
        <dbReference type="ARBA" id="ARBA00022989"/>
    </source>
</evidence>
<proteinExistence type="inferred from homology"/>
<organism evidence="10 11">
    <name type="scientific">Brassica oleracea var. oleracea</name>
    <dbReference type="NCBI Taxonomy" id="109376"/>
    <lineage>
        <taxon>Eukaryota</taxon>
        <taxon>Viridiplantae</taxon>
        <taxon>Streptophyta</taxon>
        <taxon>Embryophyta</taxon>
        <taxon>Tracheophyta</taxon>
        <taxon>Spermatophyta</taxon>
        <taxon>Magnoliopsida</taxon>
        <taxon>eudicotyledons</taxon>
        <taxon>Gunneridae</taxon>
        <taxon>Pentapetalae</taxon>
        <taxon>rosids</taxon>
        <taxon>malvids</taxon>
        <taxon>Brassicales</taxon>
        <taxon>Brassicaceae</taxon>
        <taxon>Brassiceae</taxon>
        <taxon>Brassica</taxon>
    </lineage>
</organism>
<feature type="compositionally biased region" description="Basic and acidic residues" evidence="9">
    <location>
        <begin position="76"/>
        <end position="87"/>
    </location>
</feature>
<keyword evidence="7" id="KW-0472">Membrane</keyword>
<evidence type="ECO:0000313" key="11">
    <source>
        <dbReference type="Proteomes" id="UP000032141"/>
    </source>
</evidence>
<keyword evidence="5" id="KW-0677">Repeat</keyword>
<dbReference type="STRING" id="109376.A0A0D2ZUS5"/>
<dbReference type="Proteomes" id="UP000032141">
    <property type="component" value="Unassembled WGS sequence"/>
</dbReference>
<evidence type="ECO:0000256" key="3">
    <source>
        <dbReference type="ARBA" id="ARBA00022448"/>
    </source>
</evidence>
<evidence type="ECO:0000256" key="4">
    <source>
        <dbReference type="ARBA" id="ARBA00022692"/>
    </source>
</evidence>
<accession>A0A0D2ZUS5</accession>
<dbReference type="InterPro" id="IPR039421">
    <property type="entry name" value="Type_1_exporter"/>
</dbReference>
<protein>
    <recommendedName>
        <fullName evidence="12">ABC transporter domain-containing protein</fullName>
    </recommendedName>
</protein>
<evidence type="ECO:0008006" key="12">
    <source>
        <dbReference type="Google" id="ProtNLM"/>
    </source>
</evidence>
<dbReference type="GO" id="GO:0090374">
    <property type="term" value="P:oligopeptide export from mitochondrion"/>
    <property type="evidence" value="ECO:0007669"/>
    <property type="project" value="TreeGrafter"/>
</dbReference>
<dbReference type="SUPFAM" id="SSF52540">
    <property type="entry name" value="P-loop containing nucleoside triphosphate hydrolases"/>
    <property type="match status" value="1"/>
</dbReference>
<dbReference type="HOGENOM" id="CLU_1973627_0_0_1"/>
<keyword evidence="4" id="KW-0812">Transmembrane</keyword>
<dbReference type="PANTHER" id="PTHR43394:SF16">
    <property type="entry name" value="ABC TRANSPORTER B FAMILY MEMBER 4-LIKE ISOFORM X1"/>
    <property type="match status" value="1"/>
</dbReference>
<evidence type="ECO:0000256" key="8">
    <source>
        <dbReference type="ARBA" id="ARBA00023180"/>
    </source>
</evidence>
<feature type="compositionally biased region" description="Polar residues" evidence="9">
    <location>
        <begin position="64"/>
        <end position="75"/>
    </location>
</feature>
<keyword evidence="3" id="KW-0813">Transport</keyword>
<dbReference type="Gramene" id="Bo01369s010.1">
    <property type="protein sequence ID" value="Bo01369s010.1"/>
    <property type="gene ID" value="Bo01369s010"/>
</dbReference>
<dbReference type="GO" id="GO:0015421">
    <property type="term" value="F:ABC-type oligopeptide transporter activity"/>
    <property type="evidence" value="ECO:0007669"/>
    <property type="project" value="TreeGrafter"/>
</dbReference>
<dbReference type="AlphaFoldDB" id="A0A0D2ZUS5"/>
<reference evidence="10" key="2">
    <citation type="submission" date="2015-06" db="UniProtKB">
        <authorList>
            <consortium name="EnsemblPlants"/>
        </authorList>
    </citation>
    <scope>IDENTIFICATION</scope>
</reference>
<comment type="subcellular location">
    <subcellularLocation>
        <location evidence="1">Membrane</location>
        <topology evidence="1">Multi-pass membrane protein</topology>
    </subcellularLocation>
</comment>
<dbReference type="Gene3D" id="1.20.1560.10">
    <property type="entry name" value="ABC transporter type 1, transmembrane domain"/>
    <property type="match status" value="1"/>
</dbReference>
<keyword evidence="6" id="KW-1133">Transmembrane helix</keyword>
<name>A0A0D2ZUS5_BRAOL</name>
<dbReference type="InterPro" id="IPR027417">
    <property type="entry name" value="P-loop_NTPase"/>
</dbReference>
<keyword evidence="11" id="KW-1185">Reference proteome</keyword>
<evidence type="ECO:0000256" key="1">
    <source>
        <dbReference type="ARBA" id="ARBA00004141"/>
    </source>
</evidence>
<dbReference type="InterPro" id="IPR036640">
    <property type="entry name" value="ABC1_TM_sf"/>
</dbReference>
<evidence type="ECO:0000256" key="9">
    <source>
        <dbReference type="SAM" id="MobiDB-lite"/>
    </source>
</evidence>
<evidence type="ECO:0000256" key="5">
    <source>
        <dbReference type="ARBA" id="ARBA00022737"/>
    </source>
</evidence>
<dbReference type="GO" id="GO:0005743">
    <property type="term" value="C:mitochondrial inner membrane"/>
    <property type="evidence" value="ECO:0007669"/>
    <property type="project" value="TreeGrafter"/>
</dbReference>
<feature type="region of interest" description="Disordered" evidence="9">
    <location>
        <begin position="56"/>
        <end position="127"/>
    </location>
</feature>
<dbReference type="Gene3D" id="3.40.50.300">
    <property type="entry name" value="P-loop containing nucleotide triphosphate hydrolases"/>
    <property type="match status" value="1"/>
</dbReference>
<dbReference type="PANTHER" id="PTHR43394">
    <property type="entry name" value="ATP-DEPENDENT PERMEASE MDL1, MITOCHONDRIAL"/>
    <property type="match status" value="1"/>
</dbReference>
<evidence type="ECO:0000256" key="7">
    <source>
        <dbReference type="ARBA" id="ARBA00023136"/>
    </source>
</evidence>
<dbReference type="GO" id="GO:0005524">
    <property type="term" value="F:ATP binding"/>
    <property type="evidence" value="ECO:0007669"/>
    <property type="project" value="InterPro"/>
</dbReference>
<comment type="similarity">
    <text evidence="2">Belongs to the ABC transporter superfamily. ABCB family. Multidrug resistance exporter (TC 3.A.1.201) subfamily.</text>
</comment>
<dbReference type="eggNOG" id="KOG0055">
    <property type="taxonomic scope" value="Eukaryota"/>
</dbReference>
<evidence type="ECO:0000313" key="10">
    <source>
        <dbReference type="EnsemblPlants" id="Bo01369s010.1"/>
    </source>
</evidence>